<comment type="caution">
    <text evidence="2">The sequence shown here is derived from an EMBL/GenBank/DDBJ whole genome shotgun (WGS) entry which is preliminary data.</text>
</comment>
<protein>
    <submittedName>
        <fullName evidence="2">Putative transposase</fullName>
    </submittedName>
</protein>
<dbReference type="SUPFAM" id="SSF46689">
    <property type="entry name" value="Homeodomain-like"/>
    <property type="match status" value="1"/>
</dbReference>
<dbReference type="RefSeq" id="WP_146892293.1">
    <property type="nucleotide sequence ID" value="NZ_BJXB01000091.1"/>
</dbReference>
<evidence type="ECO:0000259" key="1">
    <source>
        <dbReference type="Pfam" id="PF13592"/>
    </source>
</evidence>
<dbReference type="Gene3D" id="1.10.10.10">
    <property type="entry name" value="Winged helix-like DNA-binding domain superfamily/Winged helix DNA-binding domain"/>
    <property type="match status" value="1"/>
</dbReference>
<dbReference type="Proteomes" id="UP000321306">
    <property type="component" value="Unassembled WGS sequence"/>
</dbReference>
<dbReference type="InterPro" id="IPR009057">
    <property type="entry name" value="Homeodomain-like_sf"/>
</dbReference>
<accession>A0A511NCH5</accession>
<dbReference type="InterPro" id="IPR036388">
    <property type="entry name" value="WH-like_DNA-bd_sf"/>
</dbReference>
<dbReference type="Pfam" id="PF13384">
    <property type="entry name" value="HTH_23"/>
    <property type="match status" value="1"/>
</dbReference>
<evidence type="ECO:0000313" key="3">
    <source>
        <dbReference type="Proteomes" id="UP000321306"/>
    </source>
</evidence>
<dbReference type="InterPro" id="IPR025959">
    <property type="entry name" value="Winged_HTH_dom"/>
</dbReference>
<reference evidence="2 3" key="1">
    <citation type="submission" date="2019-07" db="EMBL/GenBank/DDBJ databases">
        <title>Whole genome shotgun sequence of Deinococcus cellulosilyticus NBRC 106333.</title>
        <authorList>
            <person name="Hosoyama A."/>
            <person name="Uohara A."/>
            <person name="Ohji S."/>
            <person name="Ichikawa N."/>
        </authorList>
    </citation>
    <scope>NUCLEOTIDE SEQUENCE [LARGE SCALE GENOMIC DNA]</scope>
    <source>
        <strain evidence="2 3">NBRC 106333</strain>
    </source>
</reference>
<proteinExistence type="predicted"/>
<feature type="domain" description="Winged helix-turn helix" evidence="1">
    <location>
        <begin position="95"/>
        <end position="149"/>
    </location>
</feature>
<dbReference type="OrthoDB" id="69528at2"/>
<dbReference type="AlphaFoldDB" id="A0A511NCH5"/>
<dbReference type="EMBL" id="BJXB01000091">
    <property type="protein sequence ID" value="GEM50208.1"/>
    <property type="molecule type" value="Genomic_DNA"/>
</dbReference>
<evidence type="ECO:0000313" key="2">
    <source>
        <dbReference type="EMBL" id="GEM50208.1"/>
    </source>
</evidence>
<sequence length="170" mass="19795">MIWRPQKLTRKQLEERRMEAVRRFQQPGHVQDEIARDLGVSKTTVSLWKKRWREQGAEGLKATVGGGPPPRTFDVQRFEEDLAKGAKHFNYPTDGWSTRRITEMLYLTQDVKFHSQHMRRILHQLGYSHQKVAVQSRERNQELIDTWVKSTLPDIKKKAKGGKSHPGGGR</sequence>
<dbReference type="Pfam" id="PF13592">
    <property type="entry name" value="HTH_33"/>
    <property type="match status" value="1"/>
</dbReference>
<keyword evidence="3" id="KW-1185">Reference proteome</keyword>
<organism evidence="2 3">
    <name type="scientific">Deinococcus cellulosilyticus (strain DSM 18568 / NBRC 106333 / KACC 11606 / 5516J-15)</name>
    <dbReference type="NCBI Taxonomy" id="1223518"/>
    <lineage>
        <taxon>Bacteria</taxon>
        <taxon>Thermotogati</taxon>
        <taxon>Deinococcota</taxon>
        <taxon>Deinococci</taxon>
        <taxon>Deinococcales</taxon>
        <taxon>Deinococcaceae</taxon>
        <taxon>Deinococcus</taxon>
    </lineage>
</organism>
<gene>
    <name evidence="2" type="ORF">DC3_58430</name>
</gene>
<name>A0A511NCH5_DEIC1</name>